<dbReference type="Gramene" id="Al_scaffold_0005_2122">
    <property type="protein sequence ID" value="Al_scaffold_0005_2122"/>
    <property type="gene ID" value="Al_scaffold_0005_2122"/>
</dbReference>
<feature type="non-terminal residue" evidence="2">
    <location>
        <position position="1"/>
    </location>
</feature>
<keyword evidence="3" id="KW-1185">Reference proteome</keyword>
<evidence type="ECO:0000313" key="3">
    <source>
        <dbReference type="Proteomes" id="UP000008694"/>
    </source>
</evidence>
<reference evidence="3" key="1">
    <citation type="journal article" date="2011" name="Nat. Genet.">
        <title>The Arabidopsis lyrata genome sequence and the basis of rapid genome size change.</title>
        <authorList>
            <person name="Hu T.T."/>
            <person name="Pattyn P."/>
            <person name="Bakker E.G."/>
            <person name="Cao J."/>
            <person name="Cheng J.-F."/>
            <person name="Clark R.M."/>
            <person name="Fahlgren N."/>
            <person name="Fawcett J.A."/>
            <person name="Grimwood J."/>
            <person name="Gundlach H."/>
            <person name="Haberer G."/>
            <person name="Hollister J.D."/>
            <person name="Ossowski S."/>
            <person name="Ottilar R.P."/>
            <person name="Salamov A.A."/>
            <person name="Schneeberger K."/>
            <person name="Spannagl M."/>
            <person name="Wang X."/>
            <person name="Yang L."/>
            <person name="Nasrallah M.E."/>
            <person name="Bergelson J."/>
            <person name="Carrington J.C."/>
            <person name="Gaut B.S."/>
            <person name="Schmutz J."/>
            <person name="Mayer K.F.X."/>
            <person name="Van de Peer Y."/>
            <person name="Grigoriev I.V."/>
            <person name="Nordborg M."/>
            <person name="Weigel D."/>
            <person name="Guo Y.-L."/>
        </authorList>
    </citation>
    <scope>NUCLEOTIDE SEQUENCE [LARGE SCALE GENOMIC DNA]</scope>
    <source>
        <strain evidence="3">cv. MN47</strain>
    </source>
</reference>
<dbReference type="HOGENOM" id="CLU_2838663_0_0_1"/>
<organism evidence="3">
    <name type="scientific">Arabidopsis lyrata subsp. lyrata</name>
    <name type="common">Lyre-leaved rock-cress</name>
    <dbReference type="NCBI Taxonomy" id="81972"/>
    <lineage>
        <taxon>Eukaryota</taxon>
        <taxon>Viridiplantae</taxon>
        <taxon>Streptophyta</taxon>
        <taxon>Embryophyta</taxon>
        <taxon>Tracheophyta</taxon>
        <taxon>Spermatophyta</taxon>
        <taxon>Magnoliopsida</taxon>
        <taxon>eudicotyledons</taxon>
        <taxon>Gunneridae</taxon>
        <taxon>Pentapetalae</taxon>
        <taxon>rosids</taxon>
        <taxon>malvids</taxon>
        <taxon>Brassicales</taxon>
        <taxon>Brassicaceae</taxon>
        <taxon>Camelineae</taxon>
        <taxon>Arabidopsis</taxon>
    </lineage>
</organism>
<sequence>KLRRKQDPLLCGIDSGQKPRSKAFGFQPRFPSIISPDPQRIFRSVQHHQQQALPEMIRLPIDLRAK</sequence>
<dbReference type="Proteomes" id="UP000008694">
    <property type="component" value="Unassembled WGS sequence"/>
</dbReference>
<accession>D7LU66</accession>
<dbReference type="AlphaFoldDB" id="D7LU66"/>
<dbReference type="EMBL" id="GL348717">
    <property type="protein sequence ID" value="EFH52405.1"/>
    <property type="molecule type" value="Genomic_DNA"/>
</dbReference>
<evidence type="ECO:0000313" key="2">
    <source>
        <dbReference type="EMBL" id="EFH52405.1"/>
    </source>
</evidence>
<protein>
    <submittedName>
        <fullName evidence="2">Predicted protein</fullName>
    </submittedName>
</protein>
<proteinExistence type="predicted"/>
<gene>
    <name evidence="2" type="ORF">ARALYDRAFT_666087</name>
</gene>
<feature type="region of interest" description="Disordered" evidence="1">
    <location>
        <begin position="1"/>
        <end position="29"/>
    </location>
</feature>
<name>D7LU66_ARALL</name>
<evidence type="ECO:0000256" key="1">
    <source>
        <dbReference type="SAM" id="MobiDB-lite"/>
    </source>
</evidence>